<dbReference type="HOGENOM" id="CLU_140223_0_0_9"/>
<dbReference type="eggNOG" id="ENOG50327BQ">
    <property type="taxonomic scope" value="Bacteria"/>
</dbReference>
<keyword evidence="1" id="KW-0812">Transmembrane</keyword>
<dbReference type="Proteomes" id="UP000030635">
    <property type="component" value="Chromosome"/>
</dbReference>
<feature type="transmembrane region" description="Helical" evidence="1">
    <location>
        <begin position="57"/>
        <end position="80"/>
    </location>
</feature>
<protein>
    <submittedName>
        <fullName evidence="2">Putative membrane protein</fullName>
    </submittedName>
</protein>
<dbReference type="KEGG" id="cbv:U729_1872"/>
<feature type="transmembrane region" description="Helical" evidence="1">
    <location>
        <begin position="86"/>
        <end position="107"/>
    </location>
</feature>
<name>A0A0A7FV19_9CLOT</name>
<keyword evidence="1" id="KW-1133">Transmembrane helix</keyword>
<evidence type="ECO:0000313" key="2">
    <source>
        <dbReference type="EMBL" id="AIY83457.1"/>
    </source>
</evidence>
<keyword evidence="3" id="KW-1185">Reference proteome</keyword>
<dbReference type="AlphaFoldDB" id="A0A0A7FV19"/>
<proteinExistence type="predicted"/>
<sequence length="113" mass="13214">MWVLIIFTIVFLILIRLLKVEFKSVLIFLGIIMFLLLFVLLNLGFRISLGSTPNEGIFPIMYLIAFYTTLPFQSVINVLIGYDIENLSYIIVPIYMIILNFLSYIILKFKVRK</sequence>
<evidence type="ECO:0000256" key="1">
    <source>
        <dbReference type="SAM" id="Phobius"/>
    </source>
</evidence>
<accession>A0A0A7FV19</accession>
<dbReference type="EMBL" id="CP006905">
    <property type="protein sequence ID" value="AIY83457.1"/>
    <property type="molecule type" value="Genomic_DNA"/>
</dbReference>
<keyword evidence="1" id="KW-0472">Membrane</keyword>
<gene>
    <name evidence="2" type="ORF">U729_1872</name>
</gene>
<feature type="transmembrane region" description="Helical" evidence="1">
    <location>
        <begin position="27"/>
        <end position="45"/>
    </location>
</feature>
<reference evidence="2 3" key="1">
    <citation type="journal article" date="2015" name="Infect. Genet. Evol.">
        <title>Genomic sequences of six botulinum neurotoxin-producing strains representing three clostridial species illustrate the mobility and diversity of botulinum neurotoxin genes.</title>
        <authorList>
            <person name="Smith T.J."/>
            <person name="Hill K.K."/>
            <person name="Xie G."/>
            <person name="Foley B.T."/>
            <person name="Williamson C.H."/>
            <person name="Foster J.T."/>
            <person name="Johnson S.L."/>
            <person name="Chertkov O."/>
            <person name="Teshima H."/>
            <person name="Gibbons H.S."/>
            <person name="Johnsky L.A."/>
            <person name="Karavis M.A."/>
            <person name="Smith L.A."/>
        </authorList>
    </citation>
    <scope>NUCLEOTIDE SEQUENCE [LARGE SCALE GENOMIC DNA]</scope>
    <source>
        <strain evidence="2 3">Sullivan</strain>
    </source>
</reference>
<organism evidence="2 3">
    <name type="scientific">Clostridium baratii str. Sullivan</name>
    <dbReference type="NCBI Taxonomy" id="1415775"/>
    <lineage>
        <taxon>Bacteria</taxon>
        <taxon>Bacillati</taxon>
        <taxon>Bacillota</taxon>
        <taxon>Clostridia</taxon>
        <taxon>Eubacteriales</taxon>
        <taxon>Clostridiaceae</taxon>
        <taxon>Clostridium</taxon>
    </lineage>
</organism>
<evidence type="ECO:0000313" key="3">
    <source>
        <dbReference type="Proteomes" id="UP000030635"/>
    </source>
</evidence>